<gene>
    <name evidence="2" type="ORF">QE152_g1402</name>
</gene>
<organism evidence="2 3">
    <name type="scientific">Popillia japonica</name>
    <name type="common">Japanese beetle</name>
    <dbReference type="NCBI Taxonomy" id="7064"/>
    <lineage>
        <taxon>Eukaryota</taxon>
        <taxon>Metazoa</taxon>
        <taxon>Ecdysozoa</taxon>
        <taxon>Arthropoda</taxon>
        <taxon>Hexapoda</taxon>
        <taxon>Insecta</taxon>
        <taxon>Pterygota</taxon>
        <taxon>Neoptera</taxon>
        <taxon>Endopterygota</taxon>
        <taxon>Coleoptera</taxon>
        <taxon>Polyphaga</taxon>
        <taxon>Scarabaeiformia</taxon>
        <taxon>Scarabaeidae</taxon>
        <taxon>Rutelinae</taxon>
        <taxon>Popillia</taxon>
    </lineage>
</organism>
<protein>
    <submittedName>
        <fullName evidence="2">Uncharacterized protein</fullName>
    </submittedName>
</protein>
<reference evidence="2 3" key="1">
    <citation type="journal article" date="2024" name="BMC Genomics">
        <title>De novo assembly and annotation of Popillia japonica's genome with initial clues to its potential as an invasive pest.</title>
        <authorList>
            <person name="Cucini C."/>
            <person name="Boschi S."/>
            <person name="Funari R."/>
            <person name="Cardaioli E."/>
            <person name="Iannotti N."/>
            <person name="Marturano G."/>
            <person name="Paoli F."/>
            <person name="Bruttini M."/>
            <person name="Carapelli A."/>
            <person name="Frati F."/>
            <person name="Nardi F."/>
        </authorList>
    </citation>
    <scope>NUCLEOTIDE SEQUENCE [LARGE SCALE GENOMIC DNA]</scope>
    <source>
        <strain evidence="2">DMR45628</strain>
    </source>
</reference>
<accession>A0AAW1N7E8</accession>
<feature type="region of interest" description="Disordered" evidence="1">
    <location>
        <begin position="1"/>
        <end position="20"/>
    </location>
</feature>
<name>A0AAW1N7E8_POPJA</name>
<dbReference type="Proteomes" id="UP001458880">
    <property type="component" value="Unassembled WGS sequence"/>
</dbReference>
<keyword evidence="3" id="KW-1185">Reference proteome</keyword>
<evidence type="ECO:0000313" key="2">
    <source>
        <dbReference type="EMBL" id="KAK9754390.1"/>
    </source>
</evidence>
<sequence>MNKESFTNLDSDFESSDESSTNILLHLKKGIGKKEDYLVKQKVGNDKNSVDDWIEIESNNDGLSSSSWRDKRVLTRLSSHDPGSLKTIKNKHVVVIMYSLKNPKL</sequence>
<dbReference type="EMBL" id="JASPKY010000008">
    <property type="protein sequence ID" value="KAK9754390.1"/>
    <property type="molecule type" value="Genomic_DNA"/>
</dbReference>
<proteinExistence type="predicted"/>
<evidence type="ECO:0000313" key="3">
    <source>
        <dbReference type="Proteomes" id="UP001458880"/>
    </source>
</evidence>
<dbReference type="AlphaFoldDB" id="A0AAW1N7E8"/>
<evidence type="ECO:0000256" key="1">
    <source>
        <dbReference type="SAM" id="MobiDB-lite"/>
    </source>
</evidence>
<comment type="caution">
    <text evidence="2">The sequence shown here is derived from an EMBL/GenBank/DDBJ whole genome shotgun (WGS) entry which is preliminary data.</text>
</comment>